<reference evidence="2" key="1">
    <citation type="journal article" date="2023" name="Science">
        <title>Genome structures resolve the early diversification of teleost fishes.</title>
        <authorList>
            <person name="Parey E."/>
            <person name="Louis A."/>
            <person name="Montfort J."/>
            <person name="Bouchez O."/>
            <person name="Roques C."/>
            <person name="Iampietro C."/>
            <person name="Lluch J."/>
            <person name="Castinel A."/>
            <person name="Donnadieu C."/>
            <person name="Desvignes T."/>
            <person name="Floi Bucao C."/>
            <person name="Jouanno E."/>
            <person name="Wen M."/>
            <person name="Mejri S."/>
            <person name="Dirks R."/>
            <person name="Jansen H."/>
            <person name="Henkel C."/>
            <person name="Chen W.J."/>
            <person name="Zahm M."/>
            <person name="Cabau C."/>
            <person name="Klopp C."/>
            <person name="Thompson A.W."/>
            <person name="Robinson-Rechavi M."/>
            <person name="Braasch I."/>
            <person name="Lecointre G."/>
            <person name="Bobe J."/>
            <person name="Postlethwait J.H."/>
            <person name="Berthelot C."/>
            <person name="Roest Crollius H."/>
            <person name="Guiguen Y."/>
        </authorList>
    </citation>
    <scope>NUCLEOTIDE SEQUENCE</scope>
    <source>
        <strain evidence="2">NC1722</strain>
    </source>
</reference>
<name>A0AAD7WNI0_9TELE</name>
<evidence type="ECO:0000313" key="3">
    <source>
        <dbReference type="Proteomes" id="UP001221898"/>
    </source>
</evidence>
<keyword evidence="3" id="KW-1185">Reference proteome</keyword>
<evidence type="ECO:0000256" key="1">
    <source>
        <dbReference type="SAM" id="MobiDB-lite"/>
    </source>
</evidence>
<gene>
    <name evidence="2" type="ORF">AAFF_G00352240</name>
</gene>
<accession>A0AAD7WNI0</accession>
<dbReference type="EMBL" id="JAINUG010000058">
    <property type="protein sequence ID" value="KAJ8403452.1"/>
    <property type="molecule type" value="Genomic_DNA"/>
</dbReference>
<proteinExistence type="predicted"/>
<dbReference type="Proteomes" id="UP001221898">
    <property type="component" value="Unassembled WGS sequence"/>
</dbReference>
<protein>
    <submittedName>
        <fullName evidence="2">Uncharacterized protein</fullName>
    </submittedName>
</protein>
<comment type="caution">
    <text evidence="2">The sequence shown here is derived from an EMBL/GenBank/DDBJ whole genome shotgun (WGS) entry which is preliminary data.</text>
</comment>
<feature type="region of interest" description="Disordered" evidence="1">
    <location>
        <begin position="39"/>
        <end position="62"/>
    </location>
</feature>
<sequence length="171" mass="18416">MTAGGKKDLNNKSIPACCPPKEQGLWGWREKLYHKRAWTPEAAGAPPERAWQRATVGPRAGARGEWGGEACLATERHGAGAGLPPLQWRPGKPHARTLLRGDCDGFGQATINNQSSNIHFESYGVIEAEKASSQAGVRALYSTPSLTSERPCARASVVEVTREHFSRAGLS</sequence>
<organism evidence="2 3">
    <name type="scientific">Aldrovandia affinis</name>
    <dbReference type="NCBI Taxonomy" id="143900"/>
    <lineage>
        <taxon>Eukaryota</taxon>
        <taxon>Metazoa</taxon>
        <taxon>Chordata</taxon>
        <taxon>Craniata</taxon>
        <taxon>Vertebrata</taxon>
        <taxon>Euteleostomi</taxon>
        <taxon>Actinopterygii</taxon>
        <taxon>Neopterygii</taxon>
        <taxon>Teleostei</taxon>
        <taxon>Notacanthiformes</taxon>
        <taxon>Halosauridae</taxon>
        <taxon>Aldrovandia</taxon>
    </lineage>
</organism>
<evidence type="ECO:0000313" key="2">
    <source>
        <dbReference type="EMBL" id="KAJ8403452.1"/>
    </source>
</evidence>
<dbReference type="AlphaFoldDB" id="A0AAD7WNI0"/>